<dbReference type="RefSeq" id="WP_258540297.1">
    <property type="nucleotide sequence ID" value="NZ_OU015584.1"/>
</dbReference>
<dbReference type="EMBL" id="OU015584">
    <property type="protein sequence ID" value="CAG5076296.1"/>
    <property type="molecule type" value="Genomic_DNA"/>
</dbReference>
<dbReference type="KEGG" id="ptan:CRYO30217_00052"/>
<accession>A0A916JIL1</accession>
<reference evidence="1" key="1">
    <citation type="submission" date="2021-04" db="EMBL/GenBank/DDBJ databases">
        <authorList>
            <person name="Rodrigo-Torres L."/>
            <person name="Arahal R. D."/>
            <person name="Lucena T."/>
        </authorList>
    </citation>
    <scope>NUCLEOTIDE SEQUENCE</scope>
    <source>
        <strain evidence="1">AS29M-1</strain>
    </source>
</reference>
<evidence type="ECO:0000313" key="1">
    <source>
        <dbReference type="EMBL" id="CAG5076296.1"/>
    </source>
</evidence>
<evidence type="ECO:0000313" key="2">
    <source>
        <dbReference type="Proteomes" id="UP000683507"/>
    </source>
</evidence>
<dbReference type="Proteomes" id="UP000683507">
    <property type="component" value="Chromosome"/>
</dbReference>
<keyword evidence="2" id="KW-1185">Reference proteome</keyword>
<dbReference type="PROSITE" id="PS51257">
    <property type="entry name" value="PROKAR_LIPOPROTEIN"/>
    <property type="match status" value="1"/>
</dbReference>
<name>A0A916JIL1_9FLAO</name>
<proteinExistence type="predicted"/>
<dbReference type="AlphaFoldDB" id="A0A916JIL1"/>
<protein>
    <submittedName>
        <fullName evidence="1">Uncharacterized protein</fullName>
    </submittedName>
</protein>
<sequence>MKKFILPLALGAVVALSSCGDGGGEESEAEEGDSTVVASTEVDLTGLREFDMSPYDLNVILYIPEKYYHDVEEQVDKFVQPVITHNEGEALWDITMPGDKNFHMIIEDWGDIEQTIAMEKQAHKDQGDIYEFVYNEEGDDYMLFSRVLKSDNTTLDPEDVKSLPNHHFYVVKQIDGYYITAKSYTMQDYYQVSARTMMNCARGMKSAKAN</sequence>
<gene>
    <name evidence="1" type="ORF">CRYO30217_00052</name>
</gene>
<organism evidence="1 2">
    <name type="scientific">Parvicella tangerina</name>
    <dbReference type="NCBI Taxonomy" id="2829795"/>
    <lineage>
        <taxon>Bacteria</taxon>
        <taxon>Pseudomonadati</taxon>
        <taxon>Bacteroidota</taxon>
        <taxon>Flavobacteriia</taxon>
        <taxon>Flavobacteriales</taxon>
        <taxon>Parvicellaceae</taxon>
        <taxon>Parvicella</taxon>
    </lineage>
</organism>